<reference evidence="1 2" key="1">
    <citation type="submission" date="2018-02" db="EMBL/GenBank/DDBJ databases">
        <title>Complete Genome Sequence of Ebrios, a novel T7-like phage isolated from the Lagoon Ebrie in Abidjan.</title>
        <authorList>
            <person name="Ngazoa-Kakou S."/>
            <person name="Philippe C."/>
            <person name="Tremblay D.M."/>
            <person name="Loignon S."/>
            <person name="Koudou A."/>
            <person name="Abole A."/>
            <person name="Coulibaly D.N."/>
            <person name="Kan Kouassi S."/>
            <person name="Kouame-Sina M."/>
            <person name="Aoussi S."/>
            <person name="Dosso M."/>
            <person name="Moineau S."/>
        </authorList>
    </citation>
    <scope>NUCLEOTIDE SEQUENCE [LARGE SCALE GENOMIC DNA]</scope>
</reference>
<sequence length="92" mass="10326">MSKQQDKSLTVFLEMLDTAMAQRMLADLGDDDRRSPQLYNAINKLLDRHKFQIGKLQPDEHILGGLAGALEEYKAKVGDTGLTDDDLYSTIQ</sequence>
<evidence type="ECO:0000313" key="2">
    <source>
        <dbReference type="Proteomes" id="UP000240985"/>
    </source>
</evidence>
<dbReference type="InterPro" id="IPR024345">
    <property type="entry name" value="DNA_matur_Phage_T7-like"/>
</dbReference>
<accession>A0A2P1CKZ8</accession>
<keyword evidence="2" id="KW-1185">Reference proteome</keyword>
<proteinExistence type="predicted"/>
<gene>
    <name evidence="1" type="ORF">ebrios_44</name>
</gene>
<dbReference type="Proteomes" id="UP000240985">
    <property type="component" value="Segment"/>
</dbReference>
<name>A0A2P1CKZ8_9CAUD</name>
<organism evidence="1 2">
    <name type="scientific">Escherichia phage Ebrios</name>
    <dbReference type="NCBI Taxonomy" id="2099356"/>
    <lineage>
        <taxon>Viruses</taxon>
        <taxon>Duplodnaviria</taxon>
        <taxon>Heunggongvirae</taxon>
        <taxon>Uroviricota</taxon>
        <taxon>Caudoviricetes</taxon>
        <taxon>Autographivirales</taxon>
        <taxon>Autotranscriptaviridae</taxon>
        <taxon>Studiervirinae</taxon>
        <taxon>Ebriosvirus</taxon>
        <taxon>Ebriosvirus ebrios</taxon>
        <taxon>Teseptimavirus ebrios</taxon>
    </lineage>
</organism>
<dbReference type="EMBL" id="MG966531">
    <property type="protein sequence ID" value="AVJ51927.1"/>
    <property type="molecule type" value="Genomic_DNA"/>
</dbReference>
<evidence type="ECO:0000313" key="1">
    <source>
        <dbReference type="EMBL" id="AVJ51927.1"/>
    </source>
</evidence>
<dbReference type="Pfam" id="PF11123">
    <property type="entry name" value="DNA_Packaging_2"/>
    <property type="match status" value="1"/>
</dbReference>
<protein>
    <submittedName>
        <fullName evidence="1">DNA packaging protein A</fullName>
    </submittedName>
</protein>